<dbReference type="Proteomes" id="UP000070501">
    <property type="component" value="Unassembled WGS sequence"/>
</dbReference>
<proteinExistence type="predicted"/>
<dbReference type="InParanoid" id="A0A136IUV9"/>
<protein>
    <submittedName>
        <fullName evidence="2">Uncharacterized protein</fullName>
    </submittedName>
</protein>
<accession>A0A136IUV9</accession>
<keyword evidence="1" id="KW-0812">Transmembrane</keyword>
<dbReference type="AlphaFoldDB" id="A0A136IUV9"/>
<evidence type="ECO:0000313" key="2">
    <source>
        <dbReference type="EMBL" id="KXJ88824.1"/>
    </source>
</evidence>
<keyword evidence="1" id="KW-0472">Membrane</keyword>
<organism evidence="2 3">
    <name type="scientific">Microdochium bolleyi</name>
    <dbReference type="NCBI Taxonomy" id="196109"/>
    <lineage>
        <taxon>Eukaryota</taxon>
        <taxon>Fungi</taxon>
        <taxon>Dikarya</taxon>
        <taxon>Ascomycota</taxon>
        <taxon>Pezizomycotina</taxon>
        <taxon>Sordariomycetes</taxon>
        <taxon>Xylariomycetidae</taxon>
        <taxon>Xylariales</taxon>
        <taxon>Microdochiaceae</taxon>
        <taxon>Microdochium</taxon>
    </lineage>
</organism>
<name>A0A136IUV9_9PEZI</name>
<dbReference type="EMBL" id="KQ964257">
    <property type="protein sequence ID" value="KXJ88824.1"/>
    <property type="molecule type" value="Genomic_DNA"/>
</dbReference>
<reference evidence="3" key="1">
    <citation type="submission" date="2016-02" db="EMBL/GenBank/DDBJ databases">
        <title>Draft genome sequence of Microdochium bolleyi, a fungal endophyte of beachgrass.</title>
        <authorList>
            <consortium name="DOE Joint Genome Institute"/>
            <person name="David A.S."/>
            <person name="May G."/>
            <person name="Haridas S."/>
            <person name="Lim J."/>
            <person name="Wang M."/>
            <person name="Labutti K."/>
            <person name="Lipzen A."/>
            <person name="Barry K."/>
            <person name="Grigoriev I.V."/>
        </authorList>
    </citation>
    <scope>NUCLEOTIDE SEQUENCE [LARGE SCALE GENOMIC DNA]</scope>
    <source>
        <strain evidence="3">J235TASD1</strain>
    </source>
</reference>
<keyword evidence="1" id="KW-1133">Transmembrane helix</keyword>
<sequence length="118" mass="13087">MSLLGLALRLPMAFLCKVMVLVILELVLAPKFLRDFDLICKRDVRYPRVAGVKAVLVPTPGAAIRHRREHGCGGPGLGSVLWIYAIYGFEPGTAIAMTLQTVEKLQKLEASRRLKESR</sequence>
<gene>
    <name evidence="2" type="ORF">Micbo1qcDRAFT_177862</name>
</gene>
<keyword evidence="3" id="KW-1185">Reference proteome</keyword>
<evidence type="ECO:0000256" key="1">
    <source>
        <dbReference type="SAM" id="Phobius"/>
    </source>
</evidence>
<feature type="transmembrane region" description="Helical" evidence="1">
    <location>
        <begin position="12"/>
        <end position="33"/>
    </location>
</feature>
<evidence type="ECO:0000313" key="3">
    <source>
        <dbReference type="Proteomes" id="UP000070501"/>
    </source>
</evidence>